<dbReference type="PROSITE" id="PS50004">
    <property type="entry name" value="C2"/>
    <property type="match status" value="1"/>
</dbReference>
<evidence type="ECO:0000313" key="4">
    <source>
        <dbReference type="Proteomes" id="UP000008237"/>
    </source>
</evidence>
<dbReference type="GO" id="GO:0005814">
    <property type="term" value="C:centriole"/>
    <property type="evidence" value="ECO:0007669"/>
    <property type="project" value="TreeGrafter"/>
</dbReference>
<sequence length="771" mass="87045">MYRSVGVGAEYSEESDQQDIDVHNDHSSSSVIERNTENDESNTNNDNPFFRAVVEIECALHLPKIERLNESMEPSTYVTFQNLTPKSDPNSQWNSYMITNIYAHNCNPKWNWRCDAKLSTELLLSNEKRLIFKVWHLIDSNATVINLEKDTVIGFAAVDLSVLMAGFPTVSGWFHIINFSGKCNGQIKINITPLDSLSSYGKFSSISSINLSGHINQNLPHANWSNPLNISYGNTKVNNGQQTSYINYNQTKYVQDNNKQDEPTYAANIGHSLENVSMSILSLSLKQKLDELNEITKCLQSRLHDITNTAFEDEFDSDFEINESSSENEYIDNRNVETFGSVMIATHSPETSRTYKECKLQNDQTGVISKKQISSFIENNDNLHLESISNQSTIINLEATNTGYSSSSNTHSNQYPKHYQYQNPCDLTYNYPLDNNPAEYPARGTKMHINHLLNKLSLDFPPKPPVEVDMPIKRDIINLFTKLREHRNNLQDKKKNSRSINICSVPTQTDNTSAQHAYSDVPNRTIFNMSNVCVDKSISRPIEESQSCNKISTVIREELVAEENDDVEWDELTTYLISTNIRYRNLDGMVNPLLYQHLIPDLQTMSAISPEEEAMEQLDNRYARSFSTAMGHGTNYSTEGNAVLSLDTQTKSRTNLLEPEENTELLRTTPSGVSRNVSGNIDVTIIHKSNDNDLTSSNSTESMITTSYDKLSIQQVDVETKNYCLAISKSSVPEISRQAPDGGNPVEEIKAVVMKQQNEDVVSNQLQLSDT</sequence>
<dbReference type="GO" id="GO:0034451">
    <property type="term" value="C:centriolar satellite"/>
    <property type="evidence" value="ECO:0007669"/>
    <property type="project" value="TreeGrafter"/>
</dbReference>
<name>E2C9K2_HARSA</name>
<evidence type="ECO:0000256" key="1">
    <source>
        <dbReference type="SAM" id="MobiDB-lite"/>
    </source>
</evidence>
<dbReference type="EMBL" id="GL453868">
    <property type="protein sequence ID" value="EFN75341.1"/>
    <property type="molecule type" value="Genomic_DNA"/>
</dbReference>
<dbReference type="InParanoid" id="E2C9K2"/>
<dbReference type="SUPFAM" id="SSF49562">
    <property type="entry name" value="C2 domain (Calcium/lipid-binding domain, CaLB)"/>
    <property type="match status" value="1"/>
</dbReference>
<proteinExistence type="predicted"/>
<dbReference type="GO" id="GO:0060271">
    <property type="term" value="P:cilium assembly"/>
    <property type="evidence" value="ECO:0007669"/>
    <property type="project" value="TreeGrafter"/>
</dbReference>
<dbReference type="Gene3D" id="2.60.40.150">
    <property type="entry name" value="C2 domain"/>
    <property type="match status" value="1"/>
</dbReference>
<dbReference type="PANTHER" id="PTHR21254:SF1">
    <property type="entry name" value="C2 DOMAIN-CONTAINING PROTEIN 3"/>
    <property type="match status" value="1"/>
</dbReference>
<dbReference type="GO" id="GO:0061511">
    <property type="term" value="P:centriole elongation"/>
    <property type="evidence" value="ECO:0007669"/>
    <property type="project" value="TreeGrafter"/>
</dbReference>
<evidence type="ECO:0000259" key="2">
    <source>
        <dbReference type="PROSITE" id="PS50004"/>
    </source>
</evidence>
<feature type="region of interest" description="Disordered" evidence="1">
    <location>
        <begin position="1"/>
        <end position="46"/>
    </location>
</feature>
<dbReference type="Pfam" id="PF00168">
    <property type="entry name" value="C2"/>
    <property type="match status" value="1"/>
</dbReference>
<accession>E2C9K2</accession>
<evidence type="ECO:0000313" key="3">
    <source>
        <dbReference type="EMBL" id="EFN75341.1"/>
    </source>
</evidence>
<dbReference type="Proteomes" id="UP000008237">
    <property type="component" value="Unassembled WGS sequence"/>
</dbReference>
<feature type="domain" description="C2" evidence="2">
    <location>
        <begin position="28"/>
        <end position="174"/>
    </location>
</feature>
<dbReference type="AlphaFoldDB" id="E2C9K2"/>
<dbReference type="GO" id="GO:0071539">
    <property type="term" value="P:protein localization to centrosome"/>
    <property type="evidence" value="ECO:0007669"/>
    <property type="project" value="TreeGrafter"/>
</dbReference>
<gene>
    <name evidence="3" type="ORF">EAI_06124</name>
</gene>
<dbReference type="InterPro" id="IPR000008">
    <property type="entry name" value="C2_dom"/>
</dbReference>
<dbReference type="InterPro" id="IPR035892">
    <property type="entry name" value="C2_domain_sf"/>
</dbReference>
<dbReference type="CDD" id="cd00030">
    <property type="entry name" value="C2"/>
    <property type="match status" value="1"/>
</dbReference>
<dbReference type="OrthoDB" id="79771at2759"/>
<protein>
    <submittedName>
        <fullName evidence="3">C2 domain-containing protein 3</fullName>
    </submittedName>
</protein>
<reference evidence="3 4" key="1">
    <citation type="journal article" date="2010" name="Science">
        <title>Genomic comparison of the ants Camponotus floridanus and Harpegnathos saltator.</title>
        <authorList>
            <person name="Bonasio R."/>
            <person name="Zhang G."/>
            <person name="Ye C."/>
            <person name="Mutti N.S."/>
            <person name="Fang X."/>
            <person name="Qin N."/>
            <person name="Donahue G."/>
            <person name="Yang P."/>
            <person name="Li Q."/>
            <person name="Li C."/>
            <person name="Zhang P."/>
            <person name="Huang Z."/>
            <person name="Berger S.L."/>
            <person name="Reinberg D."/>
            <person name="Wang J."/>
            <person name="Liebig J."/>
        </authorList>
    </citation>
    <scope>NUCLEOTIDE SEQUENCE [LARGE SCALE GENOMIC DNA]</scope>
    <source>
        <strain evidence="3 4">R22 G/1</strain>
    </source>
</reference>
<keyword evidence="4" id="KW-1185">Reference proteome</keyword>
<dbReference type="PANTHER" id="PTHR21254">
    <property type="entry name" value="C2 DOMAIN-CONTAINING PROTEIN 3"/>
    <property type="match status" value="1"/>
</dbReference>
<organism evidence="4">
    <name type="scientific">Harpegnathos saltator</name>
    <name type="common">Jerdon's jumping ant</name>
    <dbReference type="NCBI Taxonomy" id="610380"/>
    <lineage>
        <taxon>Eukaryota</taxon>
        <taxon>Metazoa</taxon>
        <taxon>Ecdysozoa</taxon>
        <taxon>Arthropoda</taxon>
        <taxon>Hexapoda</taxon>
        <taxon>Insecta</taxon>
        <taxon>Pterygota</taxon>
        <taxon>Neoptera</taxon>
        <taxon>Endopterygota</taxon>
        <taxon>Hymenoptera</taxon>
        <taxon>Apocrita</taxon>
        <taxon>Aculeata</taxon>
        <taxon>Formicoidea</taxon>
        <taxon>Formicidae</taxon>
        <taxon>Ponerinae</taxon>
        <taxon>Ponerini</taxon>
        <taxon>Harpegnathos</taxon>
    </lineage>
</organism>